<dbReference type="AlphaFoldDB" id="A0A2U2DRS4"/>
<proteinExistence type="predicted"/>
<dbReference type="InterPro" id="IPR038255">
    <property type="entry name" value="PBS_linker_sf"/>
</dbReference>
<organism evidence="2 3">
    <name type="scientific">Metarhizobium album</name>
    <dbReference type="NCBI Taxonomy" id="2182425"/>
    <lineage>
        <taxon>Bacteria</taxon>
        <taxon>Pseudomonadati</taxon>
        <taxon>Pseudomonadota</taxon>
        <taxon>Alphaproteobacteria</taxon>
        <taxon>Hyphomicrobiales</taxon>
        <taxon>Rhizobiaceae</taxon>
        <taxon>Metarhizobium</taxon>
    </lineage>
</organism>
<accession>A0A2U2DRS4</accession>
<dbReference type="Gene3D" id="1.10.3130.20">
    <property type="entry name" value="Phycobilisome linker domain"/>
    <property type="match status" value="1"/>
</dbReference>
<gene>
    <name evidence="2" type="ORF">DEM27_11155</name>
</gene>
<evidence type="ECO:0000313" key="3">
    <source>
        <dbReference type="Proteomes" id="UP000245252"/>
    </source>
</evidence>
<reference evidence="2 3" key="1">
    <citation type="submission" date="2018-05" db="EMBL/GenBank/DDBJ databases">
        <title>The draft genome of strain NS-104.</title>
        <authorList>
            <person name="Hang P."/>
            <person name="Jiang J."/>
        </authorList>
    </citation>
    <scope>NUCLEOTIDE SEQUENCE [LARGE SCALE GENOMIC DNA]</scope>
    <source>
        <strain evidence="2 3">NS-104</strain>
    </source>
</reference>
<protein>
    <recommendedName>
        <fullName evidence="1">DUF4214 domain-containing protein</fullName>
    </recommendedName>
</protein>
<keyword evidence="3" id="KW-1185">Reference proteome</keyword>
<comment type="caution">
    <text evidence="2">The sequence shown here is derived from an EMBL/GenBank/DDBJ whole genome shotgun (WGS) entry which is preliminary data.</text>
</comment>
<feature type="domain" description="DUF4214" evidence="1">
    <location>
        <begin position="376"/>
        <end position="444"/>
    </location>
</feature>
<dbReference type="OrthoDB" id="8033153at2"/>
<dbReference type="Pfam" id="PF13946">
    <property type="entry name" value="DUF4214"/>
    <property type="match status" value="1"/>
</dbReference>
<dbReference type="InterPro" id="IPR025282">
    <property type="entry name" value="DUF4214"/>
</dbReference>
<evidence type="ECO:0000259" key="1">
    <source>
        <dbReference type="Pfam" id="PF13946"/>
    </source>
</evidence>
<evidence type="ECO:0000313" key="2">
    <source>
        <dbReference type="EMBL" id="PWE55997.1"/>
    </source>
</evidence>
<dbReference type="Proteomes" id="UP000245252">
    <property type="component" value="Unassembled WGS sequence"/>
</dbReference>
<name>A0A2U2DRS4_9HYPH</name>
<dbReference type="EMBL" id="QFBC01000004">
    <property type="protein sequence ID" value="PWE55997.1"/>
    <property type="molecule type" value="Genomic_DNA"/>
</dbReference>
<sequence length="457" mass="49403">MFLRACFNVECGGEPTMATTTGHFANSYTFKITGQSGNYGAYFDLITKNAIAAINYISDYVAWKGTLDFVVEFSAPKGSGLLPAVGNLTGDGVTHAMQEALTGRDPASNEPDVGAHIEPNTSGALTNYGYPLYFDPDPNPNVHPHVPTGTHDFFSIYVHEVFHGLGFWSTAQHGASKSAFDKLTVERGGQYFFTGANTKALLGQDLALATMGSRDHYAATGDAQSGLMFEWGNYEGNRWQIGKLDLAILKDLGYTVANEDKLNLVDLPDDTVFGSGGSTGGGPLDFHRYEVTRDAYTIQRLAPDIVAVYKPDGSVETLTGIERIHFNDGYLALDIDGTAGQAYRIYQAAFDRTPDAGGISYWIKMMDTGMSLKDVAHDFISSTEFMVTYGASMSNQAFVEQLYMNVLNRAGEAAGVDYWTGRMAADLTRADVLAGFSESPENVAGVAPSISDGIWYT</sequence>